<dbReference type="PANTHER" id="PTHR22751:SF54">
    <property type="entry name" value="G-PROTEIN COUPLED RECEPTORS FAMILY 1 PROFILE DOMAIN-CONTAINING PROTEIN"/>
    <property type="match status" value="1"/>
</dbReference>
<dbReference type="Pfam" id="PF10324">
    <property type="entry name" value="7TM_GPCR_Srw"/>
    <property type="match status" value="1"/>
</dbReference>
<keyword evidence="1" id="KW-1133">Transmembrane helix</keyword>
<dbReference type="HOGENOM" id="CLU_2186388_0_0_1"/>
<dbReference type="GO" id="GO:0008528">
    <property type="term" value="F:G protein-coupled peptide receptor activity"/>
    <property type="evidence" value="ECO:0007669"/>
    <property type="project" value="InterPro"/>
</dbReference>
<keyword evidence="3" id="KW-1185">Reference proteome</keyword>
<proteinExistence type="predicted"/>
<protein>
    <recommendedName>
        <fullName evidence="4">G-protein coupled receptors family 1 profile domain-containing protein</fullName>
    </recommendedName>
</protein>
<keyword evidence="1" id="KW-0472">Membrane</keyword>
<sequence length="109" mass="12835">MFSSGSLNHDKIKFFSTPPLSYLFKLMDFWSPAVADVTRRLGTRLTFLMTVLRFLILKNSLNPRFNKVSKPKYSLKMMFLAFVISSLMSLFYWGRFEIVEDIIWIPPIE</sequence>
<dbReference type="AlphaFoldDB" id="E3N6E7"/>
<evidence type="ECO:0000313" key="2">
    <source>
        <dbReference type="EMBL" id="EFO88013.1"/>
    </source>
</evidence>
<feature type="transmembrane region" description="Helical" evidence="1">
    <location>
        <begin position="77"/>
        <end position="94"/>
    </location>
</feature>
<evidence type="ECO:0008006" key="4">
    <source>
        <dbReference type="Google" id="ProtNLM"/>
    </source>
</evidence>
<keyword evidence="1" id="KW-0812">Transmembrane</keyword>
<organism evidence="3">
    <name type="scientific">Caenorhabditis remanei</name>
    <name type="common">Caenorhabditis vulgaris</name>
    <dbReference type="NCBI Taxonomy" id="31234"/>
    <lineage>
        <taxon>Eukaryota</taxon>
        <taxon>Metazoa</taxon>
        <taxon>Ecdysozoa</taxon>
        <taxon>Nematoda</taxon>
        <taxon>Chromadorea</taxon>
        <taxon>Rhabditida</taxon>
        <taxon>Rhabditina</taxon>
        <taxon>Rhabditomorpha</taxon>
        <taxon>Rhabditoidea</taxon>
        <taxon>Rhabditidae</taxon>
        <taxon>Peloderinae</taxon>
        <taxon>Caenorhabditis</taxon>
    </lineage>
</organism>
<reference evidence="2" key="1">
    <citation type="submission" date="2007-07" db="EMBL/GenBank/DDBJ databases">
        <title>PCAP assembly of the Caenorhabditis remanei genome.</title>
        <authorList>
            <consortium name="The Caenorhabditis remanei Sequencing Consortium"/>
            <person name="Wilson R.K."/>
        </authorList>
    </citation>
    <scope>NUCLEOTIDE SEQUENCE [LARGE SCALE GENOMIC DNA]</scope>
    <source>
        <strain evidence="2">PB4641</strain>
    </source>
</reference>
<evidence type="ECO:0000313" key="3">
    <source>
        <dbReference type="Proteomes" id="UP000008281"/>
    </source>
</evidence>
<name>E3N6E7_CAERE</name>
<dbReference type="OrthoDB" id="5860171at2759"/>
<feature type="transmembrane region" description="Helical" evidence="1">
    <location>
        <begin position="37"/>
        <end position="56"/>
    </location>
</feature>
<dbReference type="InParanoid" id="E3N6E7"/>
<accession>E3N6E7</accession>
<dbReference type="InterPro" id="IPR019427">
    <property type="entry name" value="7TM_GPCR_serpentine_rcpt_Srw"/>
</dbReference>
<dbReference type="PANTHER" id="PTHR22751">
    <property type="entry name" value="G-PROTEIN COUPLED RECEPTOR-RELATED"/>
    <property type="match status" value="1"/>
</dbReference>
<dbReference type="Proteomes" id="UP000008281">
    <property type="component" value="Unassembled WGS sequence"/>
</dbReference>
<gene>
    <name evidence="2" type="ORF">CRE_05168</name>
</gene>
<dbReference type="EMBL" id="DS268539">
    <property type="protein sequence ID" value="EFO88013.1"/>
    <property type="molecule type" value="Genomic_DNA"/>
</dbReference>
<evidence type="ECO:0000256" key="1">
    <source>
        <dbReference type="SAM" id="Phobius"/>
    </source>
</evidence>
<dbReference type="STRING" id="31234.E3N6E7"/>